<organism evidence="6 7">
    <name type="scientific">Pseudaquabacterium rugosum</name>
    <dbReference type="NCBI Taxonomy" id="2984194"/>
    <lineage>
        <taxon>Bacteria</taxon>
        <taxon>Pseudomonadati</taxon>
        <taxon>Pseudomonadota</taxon>
        <taxon>Betaproteobacteria</taxon>
        <taxon>Burkholderiales</taxon>
        <taxon>Sphaerotilaceae</taxon>
        <taxon>Pseudaquabacterium</taxon>
    </lineage>
</organism>
<dbReference type="Proteomes" id="UP001368500">
    <property type="component" value="Unassembled WGS sequence"/>
</dbReference>
<dbReference type="InterPro" id="IPR000847">
    <property type="entry name" value="LysR_HTH_N"/>
</dbReference>
<keyword evidence="4" id="KW-0804">Transcription</keyword>
<dbReference type="SUPFAM" id="SSF46785">
    <property type="entry name" value="Winged helix' DNA-binding domain"/>
    <property type="match status" value="1"/>
</dbReference>
<accession>A0ABU9BBG1</accession>
<evidence type="ECO:0000256" key="1">
    <source>
        <dbReference type="ARBA" id="ARBA00009437"/>
    </source>
</evidence>
<proteinExistence type="inferred from homology"/>
<evidence type="ECO:0000259" key="5">
    <source>
        <dbReference type="PROSITE" id="PS50931"/>
    </source>
</evidence>
<evidence type="ECO:0000313" key="6">
    <source>
        <dbReference type="EMBL" id="MEK8026913.1"/>
    </source>
</evidence>
<protein>
    <submittedName>
        <fullName evidence="6">LysR family transcriptional regulator</fullName>
    </submittedName>
</protein>
<dbReference type="Gene3D" id="3.40.190.10">
    <property type="entry name" value="Periplasmic binding protein-like II"/>
    <property type="match status" value="2"/>
</dbReference>
<dbReference type="EMBL" id="JBBUTF010000011">
    <property type="protein sequence ID" value="MEK8026913.1"/>
    <property type="molecule type" value="Genomic_DNA"/>
</dbReference>
<name>A0ABU9BBG1_9BURK</name>
<dbReference type="InterPro" id="IPR005119">
    <property type="entry name" value="LysR_subst-bd"/>
</dbReference>
<sequence>MPIRKPLPSLNALLVLEVAVRHRSFTRAAVELGVTQAAISRQIAQLEQELDTPLFERRHRAVLPTPAGQMLASTLALSFSNIAETVAQVRGTEPAAAVTIGATLAFSTFWLLPRIGEFRKRYPAAQIRVVSQDSRMNLAAAEVDVLVRYGVPPFDDGVVVASRGDEVIAVAAPELAERLRHEGFDPADPGIELIEQAATERSWYAWADWLSLAGRPGLRVSPSLTFSHYTDVVQATLSGHGVALGWRLMLQRHLAEGTLVPVSQDVVAADGRYNVLLPLRRQTHPLRDLFVEWLAAELSR</sequence>
<dbReference type="SUPFAM" id="SSF53850">
    <property type="entry name" value="Periplasmic binding protein-like II"/>
    <property type="match status" value="1"/>
</dbReference>
<keyword evidence="7" id="KW-1185">Reference proteome</keyword>
<evidence type="ECO:0000256" key="3">
    <source>
        <dbReference type="ARBA" id="ARBA00023125"/>
    </source>
</evidence>
<dbReference type="Pfam" id="PF03466">
    <property type="entry name" value="LysR_substrate"/>
    <property type="match status" value="1"/>
</dbReference>
<dbReference type="Gene3D" id="1.10.10.10">
    <property type="entry name" value="Winged helix-like DNA-binding domain superfamily/Winged helix DNA-binding domain"/>
    <property type="match status" value="1"/>
</dbReference>
<gene>
    <name evidence="6" type="ORF">AACH11_13155</name>
</gene>
<dbReference type="RefSeq" id="WP_341374696.1">
    <property type="nucleotide sequence ID" value="NZ_JBBUTF010000011.1"/>
</dbReference>
<dbReference type="InterPro" id="IPR058163">
    <property type="entry name" value="LysR-type_TF_proteobact-type"/>
</dbReference>
<dbReference type="InterPro" id="IPR036388">
    <property type="entry name" value="WH-like_DNA-bd_sf"/>
</dbReference>
<reference evidence="6 7" key="1">
    <citation type="submission" date="2024-04" db="EMBL/GenBank/DDBJ databases">
        <title>Novel species of the genus Ideonella isolated from streams.</title>
        <authorList>
            <person name="Lu H."/>
        </authorList>
    </citation>
    <scope>NUCLEOTIDE SEQUENCE [LARGE SCALE GENOMIC DNA]</scope>
    <source>
        <strain evidence="6 7">BYS139W</strain>
    </source>
</reference>
<dbReference type="PANTHER" id="PTHR30537:SF5">
    <property type="entry name" value="HTH-TYPE TRANSCRIPTIONAL ACTIVATOR TTDR-RELATED"/>
    <property type="match status" value="1"/>
</dbReference>
<feature type="domain" description="HTH lysR-type" evidence="5">
    <location>
        <begin position="8"/>
        <end position="65"/>
    </location>
</feature>
<keyword evidence="3" id="KW-0238">DNA-binding</keyword>
<comment type="similarity">
    <text evidence="1">Belongs to the LysR transcriptional regulatory family.</text>
</comment>
<dbReference type="PANTHER" id="PTHR30537">
    <property type="entry name" value="HTH-TYPE TRANSCRIPTIONAL REGULATOR"/>
    <property type="match status" value="1"/>
</dbReference>
<dbReference type="Pfam" id="PF00126">
    <property type="entry name" value="HTH_1"/>
    <property type="match status" value="1"/>
</dbReference>
<dbReference type="PROSITE" id="PS50931">
    <property type="entry name" value="HTH_LYSR"/>
    <property type="match status" value="1"/>
</dbReference>
<evidence type="ECO:0000256" key="2">
    <source>
        <dbReference type="ARBA" id="ARBA00023015"/>
    </source>
</evidence>
<comment type="caution">
    <text evidence="6">The sequence shown here is derived from an EMBL/GenBank/DDBJ whole genome shotgun (WGS) entry which is preliminary data.</text>
</comment>
<dbReference type="PRINTS" id="PR00039">
    <property type="entry name" value="HTHLYSR"/>
</dbReference>
<evidence type="ECO:0000313" key="7">
    <source>
        <dbReference type="Proteomes" id="UP001368500"/>
    </source>
</evidence>
<evidence type="ECO:0000256" key="4">
    <source>
        <dbReference type="ARBA" id="ARBA00023163"/>
    </source>
</evidence>
<keyword evidence="2" id="KW-0805">Transcription regulation</keyword>
<dbReference type="InterPro" id="IPR036390">
    <property type="entry name" value="WH_DNA-bd_sf"/>
</dbReference>